<dbReference type="RefSeq" id="WP_185818876.1">
    <property type="nucleotide sequence ID" value="NZ_JACMYG010000030.1"/>
</dbReference>
<dbReference type="AlphaFoldDB" id="A0A7X1GJ62"/>
<keyword evidence="2" id="KW-1185">Reference proteome</keyword>
<evidence type="ECO:0000313" key="2">
    <source>
        <dbReference type="Proteomes" id="UP000526003"/>
    </source>
</evidence>
<accession>A0A7X1GJ62</accession>
<sequence length="106" mass="11957">MEIAALLTSLEYSGMPYACDSPFADVRVALDDWMNLEFPSDGEITDEQRGAYSYNATPIKIRKGIEQLDAINKISDLLQQGYADCKPLHVVLKKIRRIHTAISRKL</sequence>
<reference evidence="1 2" key="1">
    <citation type="submission" date="2020-08" db="EMBL/GenBank/DDBJ databases">
        <title>Pseudomonas sp. nov.</title>
        <authorList>
            <person name="Gieschler S."/>
            <person name="Fiedler G."/>
            <person name="Brinks E."/>
            <person name="Boehnlein C."/>
            <person name="Franz C.M.A.P."/>
            <person name="Kabisch J."/>
        </authorList>
    </citation>
    <scope>NUCLEOTIDE SEQUENCE [LARGE SCALE GENOMIC DNA]</scope>
    <source>
        <strain evidence="1 2">MBT-1</strain>
    </source>
</reference>
<dbReference type="EMBL" id="JACMYG010000030">
    <property type="protein sequence ID" value="MBC2692598.1"/>
    <property type="molecule type" value="Genomic_DNA"/>
</dbReference>
<proteinExistence type="predicted"/>
<organism evidence="1 2">
    <name type="scientific">Pseudomonas kielensis</name>
    <dbReference type="NCBI Taxonomy" id="2762577"/>
    <lineage>
        <taxon>Bacteria</taxon>
        <taxon>Pseudomonadati</taxon>
        <taxon>Pseudomonadota</taxon>
        <taxon>Gammaproteobacteria</taxon>
        <taxon>Pseudomonadales</taxon>
        <taxon>Pseudomonadaceae</taxon>
        <taxon>Pseudomonas</taxon>
    </lineage>
</organism>
<dbReference type="Proteomes" id="UP000526003">
    <property type="component" value="Unassembled WGS sequence"/>
</dbReference>
<comment type="caution">
    <text evidence="1">The sequence shown here is derived from an EMBL/GenBank/DDBJ whole genome shotgun (WGS) entry which is preliminary data.</text>
</comment>
<gene>
    <name evidence="1" type="ORF">H7995_22670</name>
</gene>
<dbReference type="Gene3D" id="1.20.1260.40">
    <property type="match status" value="1"/>
</dbReference>
<evidence type="ECO:0000313" key="1">
    <source>
        <dbReference type="EMBL" id="MBC2692598.1"/>
    </source>
</evidence>
<protein>
    <submittedName>
        <fullName evidence="1">DUF5623 domain-containing protein</fullName>
    </submittedName>
</protein>
<name>A0A7X1GJ62_9PSED</name>